<sequence length="144" mass="15790">MCKHGAPSLDARQEMMQKEVPKLGKEAALKAIQEWGQPFSNITHLIFCTTSINSIPGPDCHLSKLFELDNSTKKFMLYNQACFVAGTALRLAKDLADQNNVGDRVLVVCVDVTTISFHGPSEDRLDILVGQALFSAAMVINLLL</sequence>
<keyword evidence="2" id="KW-0012">Acyltransferase</keyword>
<dbReference type="PANTHER" id="PTHR11877:SF14">
    <property type="entry name" value="CHALCONE SYNTHASE"/>
    <property type="match status" value="1"/>
</dbReference>
<dbReference type="InterPro" id="IPR016039">
    <property type="entry name" value="Thiolase-like"/>
</dbReference>
<keyword evidence="1" id="KW-0808">Transferase</keyword>
<evidence type="ECO:0000259" key="3">
    <source>
        <dbReference type="Pfam" id="PF00195"/>
    </source>
</evidence>
<dbReference type="EMBL" id="SSTD01007548">
    <property type="protein sequence ID" value="TYK18690.1"/>
    <property type="molecule type" value="Genomic_DNA"/>
</dbReference>
<accession>A0A5D3D594</accession>
<dbReference type="SUPFAM" id="SSF53901">
    <property type="entry name" value="Thiolase-like"/>
    <property type="match status" value="1"/>
</dbReference>
<dbReference type="InterPro" id="IPR001099">
    <property type="entry name" value="Chalcone/stilbene_synt_N"/>
</dbReference>
<dbReference type="InterPro" id="IPR011141">
    <property type="entry name" value="Polyketide_synthase_type-III"/>
</dbReference>
<evidence type="ECO:0000256" key="1">
    <source>
        <dbReference type="ARBA" id="ARBA00022679"/>
    </source>
</evidence>
<name>A0A5D3D594_CUCMM</name>
<organism evidence="4 5">
    <name type="scientific">Cucumis melo var. makuwa</name>
    <name type="common">Oriental melon</name>
    <dbReference type="NCBI Taxonomy" id="1194695"/>
    <lineage>
        <taxon>Eukaryota</taxon>
        <taxon>Viridiplantae</taxon>
        <taxon>Streptophyta</taxon>
        <taxon>Embryophyta</taxon>
        <taxon>Tracheophyta</taxon>
        <taxon>Spermatophyta</taxon>
        <taxon>Magnoliopsida</taxon>
        <taxon>eudicotyledons</taxon>
        <taxon>Gunneridae</taxon>
        <taxon>Pentapetalae</taxon>
        <taxon>rosids</taxon>
        <taxon>fabids</taxon>
        <taxon>Cucurbitales</taxon>
        <taxon>Cucurbitaceae</taxon>
        <taxon>Benincaseae</taxon>
        <taxon>Cucumis</taxon>
    </lineage>
</organism>
<dbReference type="Gene3D" id="3.40.47.10">
    <property type="match status" value="1"/>
</dbReference>
<dbReference type="Pfam" id="PF00195">
    <property type="entry name" value="Chal_sti_synt_N"/>
    <property type="match status" value="1"/>
</dbReference>
<dbReference type="GO" id="GO:0030639">
    <property type="term" value="P:polyketide biosynthetic process"/>
    <property type="evidence" value="ECO:0007669"/>
    <property type="project" value="TreeGrafter"/>
</dbReference>
<protein>
    <submittedName>
        <fullName evidence="4">Chalcone synthase</fullName>
    </submittedName>
</protein>
<dbReference type="PANTHER" id="PTHR11877">
    <property type="entry name" value="HYDROXYMETHYLGLUTARYL-COA SYNTHASE"/>
    <property type="match status" value="1"/>
</dbReference>
<reference evidence="4 5" key="1">
    <citation type="submission" date="2019-08" db="EMBL/GenBank/DDBJ databases">
        <title>Draft genome sequences of two oriental melons (Cucumis melo L. var makuwa).</title>
        <authorList>
            <person name="Kwon S.-Y."/>
        </authorList>
    </citation>
    <scope>NUCLEOTIDE SEQUENCE [LARGE SCALE GENOMIC DNA]</scope>
    <source>
        <strain evidence="5">cv. Chang Bougi</strain>
        <tissue evidence="4">Leaf</tissue>
    </source>
</reference>
<proteinExistence type="predicted"/>
<feature type="domain" description="Chalcone/stilbene synthase N-terminal" evidence="3">
    <location>
        <begin position="1"/>
        <end position="135"/>
    </location>
</feature>
<comment type="caution">
    <text evidence="4">The sequence shown here is derived from an EMBL/GenBank/DDBJ whole genome shotgun (WGS) entry which is preliminary data.</text>
</comment>
<dbReference type="GO" id="GO:0016747">
    <property type="term" value="F:acyltransferase activity, transferring groups other than amino-acyl groups"/>
    <property type="evidence" value="ECO:0007669"/>
    <property type="project" value="InterPro"/>
</dbReference>
<gene>
    <name evidence="4" type="ORF">E5676_scaffold481G00380</name>
</gene>
<dbReference type="Proteomes" id="UP000321947">
    <property type="component" value="Unassembled WGS sequence"/>
</dbReference>
<evidence type="ECO:0000313" key="5">
    <source>
        <dbReference type="Proteomes" id="UP000321947"/>
    </source>
</evidence>
<evidence type="ECO:0000313" key="4">
    <source>
        <dbReference type="EMBL" id="TYK18690.1"/>
    </source>
</evidence>
<evidence type="ECO:0000256" key="2">
    <source>
        <dbReference type="ARBA" id="ARBA00023315"/>
    </source>
</evidence>
<dbReference type="AlphaFoldDB" id="A0A5D3D594"/>